<reference evidence="6" key="1">
    <citation type="journal article" date="2019" name="Plant Biotechnol. J.">
        <title>Genome sequencing of the Australian wild diploid species Gossypium australe highlights disease resistance and delayed gland morphogenesis.</title>
        <authorList>
            <person name="Cai Y."/>
            <person name="Cai X."/>
            <person name="Wang Q."/>
            <person name="Wang P."/>
            <person name="Zhang Y."/>
            <person name="Cai C."/>
            <person name="Xu Y."/>
            <person name="Wang K."/>
            <person name="Zhou Z."/>
            <person name="Wang C."/>
            <person name="Geng S."/>
            <person name="Li B."/>
            <person name="Dong Q."/>
            <person name="Hou Y."/>
            <person name="Wang H."/>
            <person name="Ai P."/>
            <person name="Liu Z."/>
            <person name="Yi F."/>
            <person name="Sun M."/>
            <person name="An G."/>
            <person name="Cheng J."/>
            <person name="Zhang Y."/>
            <person name="Shi Q."/>
            <person name="Xie Y."/>
            <person name="Shi X."/>
            <person name="Chang Y."/>
            <person name="Huang F."/>
            <person name="Chen Y."/>
            <person name="Hong S."/>
            <person name="Mi L."/>
            <person name="Sun Q."/>
            <person name="Zhang L."/>
            <person name="Zhou B."/>
            <person name="Peng R."/>
            <person name="Zhang X."/>
            <person name="Liu F."/>
        </authorList>
    </citation>
    <scope>NUCLEOTIDE SEQUENCE [LARGE SCALE GENOMIC DNA]</scope>
    <source>
        <strain evidence="6">cv. PA1801</strain>
    </source>
</reference>
<dbReference type="Gene3D" id="3.90.730.10">
    <property type="entry name" value="Ribonuclease T2-like"/>
    <property type="match status" value="2"/>
</dbReference>
<keyword evidence="6" id="KW-1185">Reference proteome</keyword>
<evidence type="ECO:0000313" key="5">
    <source>
        <dbReference type="EMBL" id="KAA3474798.1"/>
    </source>
</evidence>
<dbReference type="PANTHER" id="PTHR11240">
    <property type="entry name" value="RIBONUCLEASE T2"/>
    <property type="match status" value="1"/>
</dbReference>
<evidence type="ECO:0000256" key="4">
    <source>
        <dbReference type="RuleBase" id="RU004328"/>
    </source>
</evidence>
<dbReference type="PANTHER" id="PTHR11240:SF22">
    <property type="entry name" value="RIBONUCLEASE T2"/>
    <property type="match status" value="1"/>
</dbReference>
<dbReference type="Pfam" id="PF00445">
    <property type="entry name" value="Ribonuclease_T2"/>
    <property type="match status" value="2"/>
</dbReference>
<dbReference type="GO" id="GO:0033897">
    <property type="term" value="F:ribonuclease T2 activity"/>
    <property type="evidence" value="ECO:0007669"/>
    <property type="project" value="InterPro"/>
</dbReference>
<keyword evidence="3" id="KW-0456">Lyase</keyword>
<evidence type="ECO:0000313" key="6">
    <source>
        <dbReference type="Proteomes" id="UP000325315"/>
    </source>
</evidence>
<evidence type="ECO:0000256" key="1">
    <source>
        <dbReference type="ARBA" id="ARBA00007469"/>
    </source>
</evidence>
<dbReference type="OrthoDB" id="435754at2759"/>
<dbReference type="GO" id="GO:0003723">
    <property type="term" value="F:RNA binding"/>
    <property type="evidence" value="ECO:0007669"/>
    <property type="project" value="InterPro"/>
</dbReference>
<dbReference type="InterPro" id="IPR018188">
    <property type="entry name" value="RNase_T2_His_AS_1"/>
</dbReference>
<comment type="similarity">
    <text evidence="1 4">Belongs to the RNase T2 family.</text>
</comment>
<protein>
    <submittedName>
        <fullName evidence="5">Ribonuclease 2-like isoform X1</fullName>
    </submittedName>
</protein>
<evidence type="ECO:0000256" key="3">
    <source>
        <dbReference type="ARBA" id="ARBA00023239"/>
    </source>
</evidence>
<organism evidence="5 6">
    <name type="scientific">Gossypium australe</name>
    <dbReference type="NCBI Taxonomy" id="47621"/>
    <lineage>
        <taxon>Eukaryota</taxon>
        <taxon>Viridiplantae</taxon>
        <taxon>Streptophyta</taxon>
        <taxon>Embryophyta</taxon>
        <taxon>Tracheophyta</taxon>
        <taxon>Spermatophyta</taxon>
        <taxon>Magnoliopsida</taxon>
        <taxon>eudicotyledons</taxon>
        <taxon>Gunneridae</taxon>
        <taxon>Pentapetalae</taxon>
        <taxon>rosids</taxon>
        <taxon>malvids</taxon>
        <taxon>Malvales</taxon>
        <taxon>Malvaceae</taxon>
        <taxon>Malvoideae</taxon>
        <taxon>Gossypium</taxon>
    </lineage>
</organism>
<dbReference type="EMBL" id="SMMG02000005">
    <property type="protein sequence ID" value="KAA3474798.1"/>
    <property type="molecule type" value="Genomic_DNA"/>
</dbReference>
<sequence length="281" mass="31347">MVSQSEKTEPNKVCPETMVKMTTLSFLLNFPFPFKEANLSLTSSHLKNHSTLTMASLSAQIHLCIALISATCLIIGVNGSAVERQREFDYFALALQWPGTICHQTRHCCSSNGCCRGSDSPTEFTIHGLWPDYNDGSWPSCCARSQFDIKEISTLMGALQKYWPSLYCSHPSTCFSGKGIFWAHEKMLNEAGYVPSNSERYPLEGLVSAIENSFQATPEVICSKHDVKEIRLCFYKDFKPRNCLASKTSCPKYVSLPTYVALGRNESDMGIERISGDFEAL</sequence>
<dbReference type="GO" id="GO:0006401">
    <property type="term" value="P:RNA catabolic process"/>
    <property type="evidence" value="ECO:0007669"/>
    <property type="project" value="TreeGrafter"/>
</dbReference>
<dbReference type="AlphaFoldDB" id="A0A5B6W0U6"/>
<comment type="caution">
    <text evidence="5">The sequence shown here is derived from an EMBL/GenBank/DDBJ whole genome shotgun (WGS) entry which is preliminary data.</text>
</comment>
<dbReference type="Proteomes" id="UP000325315">
    <property type="component" value="Unassembled WGS sequence"/>
</dbReference>
<evidence type="ECO:0000256" key="2">
    <source>
        <dbReference type="ARBA" id="ARBA00022722"/>
    </source>
</evidence>
<gene>
    <name evidence="5" type="ORF">EPI10_025056</name>
</gene>
<name>A0A5B6W0U6_9ROSI</name>
<accession>A0A5B6W0U6</accession>
<keyword evidence="2" id="KW-0378">Hydrolase</keyword>
<keyword evidence="2" id="KW-0540">Nuclease</keyword>
<dbReference type="GO" id="GO:0005576">
    <property type="term" value="C:extracellular region"/>
    <property type="evidence" value="ECO:0007669"/>
    <property type="project" value="TreeGrafter"/>
</dbReference>
<dbReference type="PROSITE" id="PS00530">
    <property type="entry name" value="RNASE_T2_1"/>
    <property type="match status" value="1"/>
</dbReference>
<dbReference type="SUPFAM" id="SSF55895">
    <property type="entry name" value="Ribonuclease Rh-like"/>
    <property type="match status" value="1"/>
</dbReference>
<proteinExistence type="inferred from homology"/>
<dbReference type="InterPro" id="IPR001568">
    <property type="entry name" value="RNase_T2-like"/>
</dbReference>
<dbReference type="InterPro" id="IPR036430">
    <property type="entry name" value="RNase_T2-like_sf"/>
</dbReference>